<organism evidence="2 3">
    <name type="scientific">Lentzea cavernae</name>
    <dbReference type="NCBI Taxonomy" id="2020703"/>
    <lineage>
        <taxon>Bacteria</taxon>
        <taxon>Bacillati</taxon>
        <taxon>Actinomycetota</taxon>
        <taxon>Actinomycetes</taxon>
        <taxon>Pseudonocardiales</taxon>
        <taxon>Pseudonocardiaceae</taxon>
        <taxon>Lentzea</taxon>
    </lineage>
</organism>
<keyword evidence="3" id="KW-1185">Reference proteome</keyword>
<feature type="region of interest" description="Disordered" evidence="1">
    <location>
        <begin position="106"/>
        <end position="141"/>
    </location>
</feature>
<evidence type="ECO:0000256" key="1">
    <source>
        <dbReference type="SAM" id="MobiDB-lite"/>
    </source>
</evidence>
<protein>
    <submittedName>
        <fullName evidence="2">Uncharacterized protein</fullName>
    </submittedName>
</protein>
<dbReference type="EMBL" id="BNAR01000018">
    <property type="protein sequence ID" value="GHH57711.1"/>
    <property type="molecule type" value="Genomic_DNA"/>
</dbReference>
<feature type="compositionally biased region" description="Low complexity" evidence="1">
    <location>
        <begin position="113"/>
        <end position="126"/>
    </location>
</feature>
<comment type="caution">
    <text evidence="2">The sequence shown here is derived from an EMBL/GenBank/DDBJ whole genome shotgun (WGS) entry which is preliminary data.</text>
</comment>
<gene>
    <name evidence="2" type="ORF">GCM10017774_77740</name>
</gene>
<proteinExistence type="predicted"/>
<evidence type="ECO:0000313" key="2">
    <source>
        <dbReference type="EMBL" id="GHH57711.1"/>
    </source>
</evidence>
<evidence type="ECO:0000313" key="3">
    <source>
        <dbReference type="Proteomes" id="UP000605568"/>
    </source>
</evidence>
<accession>A0ABQ3MSD5</accession>
<dbReference type="RefSeq" id="WP_191304411.1">
    <property type="nucleotide sequence ID" value="NZ_BNAR01000018.1"/>
</dbReference>
<name>A0ABQ3MSD5_9PSEU</name>
<sequence length="141" mass="15822">MGFPRKRRYNLTFLEGDPITDGLEVKTTAPTLLESLEFKGGQRKDEEDRAYFDRQFRALIDHIVDWNIEDEDGVKLPITLDDWYTIDLPVQMRILHAWSSLEEVVDEQSPLDGNSGRASTSGSSTGPDLAIEASIPSQPLG</sequence>
<reference evidence="3" key="1">
    <citation type="journal article" date="2019" name="Int. J. Syst. Evol. Microbiol.">
        <title>The Global Catalogue of Microorganisms (GCM) 10K type strain sequencing project: providing services to taxonomists for standard genome sequencing and annotation.</title>
        <authorList>
            <consortium name="The Broad Institute Genomics Platform"/>
            <consortium name="The Broad Institute Genome Sequencing Center for Infectious Disease"/>
            <person name="Wu L."/>
            <person name="Ma J."/>
        </authorList>
    </citation>
    <scope>NUCLEOTIDE SEQUENCE [LARGE SCALE GENOMIC DNA]</scope>
    <source>
        <strain evidence="3">CGMCC 4.7367</strain>
    </source>
</reference>
<dbReference type="Proteomes" id="UP000605568">
    <property type="component" value="Unassembled WGS sequence"/>
</dbReference>